<sequence length="292" mass="31278">MRWLLTDRVRSPFLRKVVARAVAFPVFLLGIYIVLQVAGLTQLALSIVGGAGVIGIVIGFAFRDIAENFLSSLILSVSRPFQRGDFVTVAGMSGTVKAMTTRSTLLTSADGNQIHIPNSTIFKNVIENFTSSPKRRGDFVVGIGYDAGIAEAQSIILGCLREHPAVLGEPEPMVLVGELGASTVNIKTYYWFNGREISPLKLKSSLLRAVKSTLTIEGISMPDEAREVIFPEGVNVLSGMPDGRSTPKKPLSVDPPQAEPSLSEAEGDLLTEEPVEATPSPEESEGDLLGPT</sequence>
<dbReference type="PANTHER" id="PTHR30221">
    <property type="entry name" value="SMALL-CONDUCTANCE MECHANOSENSITIVE CHANNEL"/>
    <property type="match status" value="1"/>
</dbReference>
<comment type="subcellular location">
    <subcellularLocation>
        <location evidence="7">Cell inner membrane</location>
        <topology evidence="7">Multi-pass membrane protein</topology>
    </subcellularLocation>
    <subcellularLocation>
        <location evidence="1">Cell membrane</location>
        <topology evidence="1">Multi-pass membrane protein</topology>
    </subcellularLocation>
</comment>
<feature type="transmembrane region" description="Helical" evidence="7">
    <location>
        <begin position="44"/>
        <end position="62"/>
    </location>
</feature>
<keyword evidence="12" id="KW-1185">Reference proteome</keyword>
<evidence type="ECO:0000256" key="2">
    <source>
        <dbReference type="ARBA" id="ARBA00008017"/>
    </source>
</evidence>
<comment type="subunit">
    <text evidence="7">Homoheptamer.</text>
</comment>
<evidence type="ECO:0000313" key="11">
    <source>
        <dbReference type="EMBL" id="WVX51361.1"/>
    </source>
</evidence>
<dbReference type="EMBL" id="CP143423">
    <property type="protein sequence ID" value="WVX51361.1"/>
    <property type="molecule type" value="Genomic_DNA"/>
</dbReference>
<gene>
    <name evidence="11" type="ORF">ROLI_044620</name>
</gene>
<keyword evidence="7" id="KW-0813">Transport</keyword>
<feature type="region of interest" description="Disordered" evidence="8">
    <location>
        <begin position="239"/>
        <end position="292"/>
    </location>
</feature>
<comment type="caution">
    <text evidence="7">Lacks conserved residue(s) required for the propagation of feature annotation.</text>
</comment>
<dbReference type="SUPFAM" id="SSF82689">
    <property type="entry name" value="Mechanosensitive channel protein MscS (YggB), C-terminal domain"/>
    <property type="match status" value="1"/>
</dbReference>
<evidence type="ECO:0000256" key="3">
    <source>
        <dbReference type="ARBA" id="ARBA00022475"/>
    </source>
</evidence>
<proteinExistence type="inferred from homology"/>
<dbReference type="PANTHER" id="PTHR30221:SF1">
    <property type="entry name" value="SMALL-CONDUCTANCE MECHANOSENSITIVE CHANNEL"/>
    <property type="match status" value="1"/>
</dbReference>
<evidence type="ECO:0000256" key="8">
    <source>
        <dbReference type="SAM" id="MobiDB-lite"/>
    </source>
</evidence>
<feature type="compositionally biased region" description="Acidic residues" evidence="8">
    <location>
        <begin position="265"/>
        <end position="275"/>
    </location>
</feature>
<dbReference type="InterPro" id="IPR045275">
    <property type="entry name" value="MscS_archaea/bacteria_type"/>
</dbReference>
<dbReference type="InterPro" id="IPR023408">
    <property type="entry name" value="MscS_beta-dom_sf"/>
</dbReference>
<dbReference type="Gene3D" id="1.10.287.1260">
    <property type="match status" value="1"/>
</dbReference>
<keyword evidence="4 7" id="KW-0812">Transmembrane</keyword>
<comment type="function">
    <text evidence="7">Mechanosensitive channel that participates in the regulation of osmotic pressure changes within the cell, opening in response to stretch forces in the membrane lipid bilayer, without the need for other proteins. Contributes to normal resistance to hypoosmotic shock. Forms an ion channel of 1.0 nanosiemens conductance with a slight preference for anions.</text>
</comment>
<dbReference type="PROSITE" id="PS01246">
    <property type="entry name" value="UPF0003"/>
    <property type="match status" value="1"/>
</dbReference>
<dbReference type="Pfam" id="PF21082">
    <property type="entry name" value="MS_channel_3rd"/>
    <property type="match status" value="1"/>
</dbReference>
<protein>
    <recommendedName>
        <fullName evidence="7">Small-conductance mechanosensitive channel</fullName>
    </recommendedName>
</protein>
<dbReference type="SUPFAM" id="SSF50182">
    <property type="entry name" value="Sm-like ribonucleoproteins"/>
    <property type="match status" value="1"/>
</dbReference>
<dbReference type="InterPro" id="IPR049278">
    <property type="entry name" value="MS_channel_C"/>
</dbReference>
<dbReference type="InterPro" id="IPR006685">
    <property type="entry name" value="MscS_channel_2nd"/>
</dbReference>
<dbReference type="Pfam" id="PF00924">
    <property type="entry name" value="MS_channel_2nd"/>
    <property type="match status" value="1"/>
</dbReference>
<keyword evidence="5 7" id="KW-1133">Transmembrane helix</keyword>
<evidence type="ECO:0000313" key="12">
    <source>
        <dbReference type="Proteomes" id="UP001318682"/>
    </source>
</evidence>
<evidence type="ECO:0000256" key="4">
    <source>
        <dbReference type="ARBA" id="ARBA00022692"/>
    </source>
</evidence>
<organism evidence="11 12">
    <name type="scientific">Roseobacter fucihabitans</name>
    <dbReference type="NCBI Taxonomy" id="1537242"/>
    <lineage>
        <taxon>Bacteria</taxon>
        <taxon>Pseudomonadati</taxon>
        <taxon>Pseudomonadota</taxon>
        <taxon>Alphaproteobacteria</taxon>
        <taxon>Rhodobacterales</taxon>
        <taxon>Roseobacteraceae</taxon>
        <taxon>Roseobacter</taxon>
    </lineage>
</organism>
<dbReference type="Proteomes" id="UP001318682">
    <property type="component" value="Chromosome"/>
</dbReference>
<accession>A0ABZ2BZ46</accession>
<evidence type="ECO:0000259" key="9">
    <source>
        <dbReference type="Pfam" id="PF00924"/>
    </source>
</evidence>
<feature type="domain" description="Mechanosensitive ion channel MscS" evidence="9">
    <location>
        <begin position="64"/>
        <end position="130"/>
    </location>
</feature>
<evidence type="ECO:0000256" key="1">
    <source>
        <dbReference type="ARBA" id="ARBA00004651"/>
    </source>
</evidence>
<keyword evidence="6 7" id="KW-0472">Membrane</keyword>
<keyword evidence="7" id="KW-0407">Ion channel</keyword>
<dbReference type="Gene3D" id="3.30.70.100">
    <property type="match status" value="1"/>
</dbReference>
<reference evidence="12" key="1">
    <citation type="submission" date="2024-01" db="EMBL/GenBank/DDBJ databases">
        <title>Roseobacter fucihabitans sp. nov., isolated from the brown alga Fucus spiralis.</title>
        <authorList>
            <person name="Hahnke S."/>
            <person name="Berger M."/>
            <person name="Schlingloff A."/>
            <person name="Athale I."/>
            <person name="Neumann-Schaal M."/>
            <person name="Adenaya A."/>
            <person name="Poehlein A."/>
            <person name="Daniel R."/>
            <person name="Pertersen J."/>
            <person name="Brinkhoff T."/>
        </authorList>
    </citation>
    <scope>NUCLEOTIDE SEQUENCE [LARGE SCALE GENOMIC DNA]</scope>
    <source>
        <strain evidence="12">B14</strain>
    </source>
</reference>
<keyword evidence="3" id="KW-1003">Cell membrane</keyword>
<dbReference type="InterPro" id="IPR006686">
    <property type="entry name" value="MscS_channel_CS"/>
</dbReference>
<name>A0ABZ2BZ46_9RHOB</name>
<feature type="domain" description="Mechanosensitive ion channel MscS C-terminal" evidence="10">
    <location>
        <begin position="139"/>
        <end position="221"/>
    </location>
</feature>
<keyword evidence="7" id="KW-0406">Ion transport</keyword>
<dbReference type="RefSeq" id="WP_262386377.1">
    <property type="nucleotide sequence ID" value="NZ_CP143423.1"/>
</dbReference>
<evidence type="ECO:0000256" key="6">
    <source>
        <dbReference type="ARBA" id="ARBA00023136"/>
    </source>
</evidence>
<evidence type="ECO:0000259" key="10">
    <source>
        <dbReference type="Pfam" id="PF21082"/>
    </source>
</evidence>
<keyword evidence="7" id="KW-0997">Cell inner membrane</keyword>
<dbReference type="Gene3D" id="2.30.30.60">
    <property type="match status" value="1"/>
</dbReference>
<evidence type="ECO:0000256" key="7">
    <source>
        <dbReference type="RuleBase" id="RU369025"/>
    </source>
</evidence>
<dbReference type="InterPro" id="IPR011066">
    <property type="entry name" value="MscS_channel_C_sf"/>
</dbReference>
<dbReference type="InterPro" id="IPR010920">
    <property type="entry name" value="LSM_dom_sf"/>
</dbReference>
<feature type="transmembrane region" description="Helical" evidence="7">
    <location>
        <begin position="21"/>
        <end position="38"/>
    </location>
</feature>
<evidence type="ECO:0000256" key="5">
    <source>
        <dbReference type="ARBA" id="ARBA00022989"/>
    </source>
</evidence>
<comment type="similarity">
    <text evidence="2 7">Belongs to the MscS (TC 1.A.23) family.</text>
</comment>